<dbReference type="Proteomes" id="UP000568380">
    <property type="component" value="Unassembled WGS sequence"/>
</dbReference>
<dbReference type="RefSeq" id="WP_184973899.1">
    <property type="nucleotide sequence ID" value="NZ_JACHIN010000021.1"/>
</dbReference>
<keyword evidence="3" id="KW-1185">Reference proteome</keyword>
<dbReference type="EMBL" id="JACHIN010000021">
    <property type="protein sequence ID" value="MBB5084188.1"/>
    <property type="molecule type" value="Genomic_DNA"/>
</dbReference>
<sequence>MTDEMEWEERCVVYRRAKLALDRAPAASGDDGYLPGGERPPADESRPL</sequence>
<comment type="caution">
    <text evidence="2">The sequence shown here is derived from an EMBL/GenBank/DDBJ whole genome shotgun (WGS) entry which is preliminary data.</text>
</comment>
<evidence type="ECO:0000256" key="1">
    <source>
        <dbReference type="SAM" id="MobiDB-lite"/>
    </source>
</evidence>
<feature type="region of interest" description="Disordered" evidence="1">
    <location>
        <begin position="23"/>
        <end position="48"/>
    </location>
</feature>
<gene>
    <name evidence="2" type="ORF">HNR40_009696</name>
</gene>
<proteinExistence type="predicted"/>
<dbReference type="AlphaFoldDB" id="A0A7W8EMA6"/>
<name>A0A7W8EMA6_9ACTN</name>
<protein>
    <submittedName>
        <fullName evidence="2">Uncharacterized protein</fullName>
    </submittedName>
</protein>
<evidence type="ECO:0000313" key="3">
    <source>
        <dbReference type="Proteomes" id="UP000568380"/>
    </source>
</evidence>
<organism evidence="2 3">
    <name type="scientific">Nonomuraea endophytica</name>
    <dbReference type="NCBI Taxonomy" id="714136"/>
    <lineage>
        <taxon>Bacteria</taxon>
        <taxon>Bacillati</taxon>
        <taxon>Actinomycetota</taxon>
        <taxon>Actinomycetes</taxon>
        <taxon>Streptosporangiales</taxon>
        <taxon>Streptosporangiaceae</taxon>
        <taxon>Nonomuraea</taxon>
    </lineage>
</organism>
<evidence type="ECO:0000313" key="2">
    <source>
        <dbReference type="EMBL" id="MBB5084188.1"/>
    </source>
</evidence>
<reference evidence="2 3" key="1">
    <citation type="submission" date="2020-08" db="EMBL/GenBank/DDBJ databases">
        <title>Genomic Encyclopedia of Type Strains, Phase IV (KMG-IV): sequencing the most valuable type-strain genomes for metagenomic binning, comparative biology and taxonomic classification.</title>
        <authorList>
            <person name="Goeker M."/>
        </authorList>
    </citation>
    <scope>NUCLEOTIDE SEQUENCE [LARGE SCALE GENOMIC DNA]</scope>
    <source>
        <strain evidence="2 3">DSM 45385</strain>
    </source>
</reference>
<accession>A0A7W8EMA6</accession>